<comment type="subcellular location">
    <subcellularLocation>
        <location evidence="1">Cell membrane</location>
        <topology evidence="1">Multi-pass membrane protein</topology>
    </subcellularLocation>
</comment>
<keyword evidence="2 5" id="KW-0812">Transmembrane</keyword>
<name>A0A261FH57_9BIFI</name>
<evidence type="ECO:0000313" key="8">
    <source>
        <dbReference type="Proteomes" id="UP000216444"/>
    </source>
</evidence>
<feature type="transmembrane region" description="Helical" evidence="5">
    <location>
        <begin position="94"/>
        <end position="111"/>
    </location>
</feature>
<dbReference type="RefSeq" id="WP_094662961.1">
    <property type="nucleotide sequence ID" value="NZ_MWWV01000004.1"/>
</dbReference>
<evidence type="ECO:0000259" key="6">
    <source>
        <dbReference type="PROSITE" id="PS50850"/>
    </source>
</evidence>
<keyword evidence="4 5" id="KW-0472">Membrane</keyword>
<accession>A0A261FH57</accession>
<evidence type="ECO:0000256" key="5">
    <source>
        <dbReference type="SAM" id="Phobius"/>
    </source>
</evidence>
<feature type="domain" description="Major facilitator superfamily (MFS) profile" evidence="6">
    <location>
        <begin position="236"/>
        <end position="421"/>
    </location>
</feature>
<feature type="transmembrane region" description="Helical" evidence="5">
    <location>
        <begin position="273"/>
        <end position="295"/>
    </location>
</feature>
<protein>
    <submittedName>
        <fullName evidence="7">Transporter</fullName>
    </submittedName>
</protein>
<feature type="transmembrane region" description="Helical" evidence="5">
    <location>
        <begin position="117"/>
        <end position="142"/>
    </location>
</feature>
<organism evidence="7 8">
    <name type="scientific">Bifidobacterium tissieri</name>
    <dbReference type="NCBI Taxonomy" id="1630162"/>
    <lineage>
        <taxon>Bacteria</taxon>
        <taxon>Bacillati</taxon>
        <taxon>Actinomycetota</taxon>
        <taxon>Actinomycetes</taxon>
        <taxon>Bifidobacteriales</taxon>
        <taxon>Bifidobacteriaceae</taxon>
        <taxon>Bifidobacterium</taxon>
    </lineage>
</organism>
<keyword evidence="8" id="KW-1185">Reference proteome</keyword>
<dbReference type="AlphaFoldDB" id="A0A261FH57"/>
<feature type="transmembrane region" description="Helical" evidence="5">
    <location>
        <begin position="241"/>
        <end position="261"/>
    </location>
</feature>
<evidence type="ECO:0000256" key="1">
    <source>
        <dbReference type="ARBA" id="ARBA00004651"/>
    </source>
</evidence>
<comment type="caution">
    <text evidence="7">The sequence shown here is derived from an EMBL/GenBank/DDBJ whole genome shotgun (WGS) entry which is preliminary data.</text>
</comment>
<dbReference type="Gene3D" id="1.20.1250.20">
    <property type="entry name" value="MFS general substrate transporter like domains"/>
    <property type="match status" value="2"/>
</dbReference>
<dbReference type="GO" id="GO:0005886">
    <property type="term" value="C:plasma membrane"/>
    <property type="evidence" value="ECO:0007669"/>
    <property type="project" value="UniProtKB-SubCell"/>
</dbReference>
<feature type="transmembrane region" description="Helical" evidence="5">
    <location>
        <begin position="62"/>
        <end position="82"/>
    </location>
</feature>
<feature type="transmembrane region" description="Helical" evidence="5">
    <location>
        <begin position="154"/>
        <end position="176"/>
    </location>
</feature>
<dbReference type="GO" id="GO:0022857">
    <property type="term" value="F:transmembrane transporter activity"/>
    <property type="evidence" value="ECO:0007669"/>
    <property type="project" value="InterPro"/>
</dbReference>
<sequence length="421" mass="44371">MTVATATPTSPNKTNKWRYTAGFMAFAILSGVAFFGTMSVLVPQRLRADLGMGATESTAALGAINSAGSIASIFIALFIGALSDRTASRWGKRTPWIFTGAFIYGICFWSLSRPSTAVLIGVFYVIALIGLNMVQAPIYALISDRVEEESRATVSAAIGGGGVIGQGIGTLIGSRFIENVEVGFICTGLCALAAGVLAVLIAPREPSSKDMVKDTSKSTWKVIIESLTPPLKDCGDFYRAFICRTCLIVAYQMIFSYQLYILTDHIGESTQQAAVSMSVISVLTMVASMIASLISGPIADALHRRKAPIAVACAVFAIGLAMPWIFPTQMGMFLFGGIASFGYGMYLSVDQALNVDVLPNKETAGKDLGFMNIATCAGQAIGVAITSSIVAATSSYNFVFPTAIVMAAIAAISVLGIKRVK</sequence>
<reference evidence="7 8" key="1">
    <citation type="journal article" date="2017" name="BMC Genomics">
        <title>Comparative genomic and phylogenomic analyses of the Bifidobacteriaceae family.</title>
        <authorList>
            <person name="Lugli G.A."/>
            <person name="Milani C."/>
            <person name="Turroni F."/>
            <person name="Duranti S."/>
            <person name="Mancabelli L."/>
            <person name="Mangifesta M."/>
            <person name="Ferrario C."/>
            <person name="Modesto M."/>
            <person name="Mattarelli P."/>
            <person name="Jiri K."/>
            <person name="van Sinderen D."/>
            <person name="Ventura M."/>
        </authorList>
    </citation>
    <scope>NUCLEOTIDE SEQUENCE [LARGE SCALE GENOMIC DNA]</scope>
    <source>
        <strain evidence="7 8">DSM 100201</strain>
    </source>
</reference>
<dbReference type="InterPro" id="IPR036259">
    <property type="entry name" value="MFS_trans_sf"/>
</dbReference>
<feature type="transmembrane region" description="Helical" evidence="5">
    <location>
        <begin position="398"/>
        <end position="417"/>
    </location>
</feature>
<keyword evidence="3 5" id="KW-1133">Transmembrane helix</keyword>
<evidence type="ECO:0000313" key="7">
    <source>
        <dbReference type="EMBL" id="OZG58482.1"/>
    </source>
</evidence>
<feature type="transmembrane region" description="Helical" evidence="5">
    <location>
        <begin position="332"/>
        <end position="349"/>
    </location>
</feature>
<feature type="transmembrane region" description="Helical" evidence="5">
    <location>
        <begin position="307"/>
        <end position="326"/>
    </location>
</feature>
<dbReference type="InterPro" id="IPR011701">
    <property type="entry name" value="MFS"/>
</dbReference>
<evidence type="ECO:0000256" key="2">
    <source>
        <dbReference type="ARBA" id="ARBA00022692"/>
    </source>
</evidence>
<dbReference type="Pfam" id="PF07690">
    <property type="entry name" value="MFS_1"/>
    <property type="match status" value="1"/>
</dbReference>
<dbReference type="PANTHER" id="PTHR23528">
    <property type="match status" value="1"/>
</dbReference>
<dbReference type="InterPro" id="IPR020846">
    <property type="entry name" value="MFS_dom"/>
</dbReference>
<evidence type="ECO:0000256" key="4">
    <source>
        <dbReference type="ARBA" id="ARBA00023136"/>
    </source>
</evidence>
<gene>
    <name evidence="7" type="ORF">BTIS_0851</name>
</gene>
<evidence type="ECO:0000256" key="3">
    <source>
        <dbReference type="ARBA" id="ARBA00022989"/>
    </source>
</evidence>
<proteinExistence type="predicted"/>
<dbReference type="SUPFAM" id="SSF103473">
    <property type="entry name" value="MFS general substrate transporter"/>
    <property type="match status" value="1"/>
</dbReference>
<feature type="transmembrane region" description="Helical" evidence="5">
    <location>
        <begin position="21"/>
        <end position="42"/>
    </location>
</feature>
<feature type="transmembrane region" description="Helical" evidence="5">
    <location>
        <begin position="182"/>
        <end position="203"/>
    </location>
</feature>
<dbReference type="PANTHER" id="PTHR23528:SF1">
    <property type="entry name" value="MAJOR FACILITATOR SUPERFAMILY (MFS) PROFILE DOMAIN-CONTAINING PROTEIN"/>
    <property type="match status" value="1"/>
</dbReference>
<feature type="transmembrane region" description="Helical" evidence="5">
    <location>
        <begin position="370"/>
        <end position="392"/>
    </location>
</feature>
<dbReference type="Proteomes" id="UP000216444">
    <property type="component" value="Unassembled WGS sequence"/>
</dbReference>
<dbReference type="PROSITE" id="PS50850">
    <property type="entry name" value="MFS"/>
    <property type="match status" value="1"/>
</dbReference>
<dbReference type="EMBL" id="MWWV01000004">
    <property type="protein sequence ID" value="OZG58482.1"/>
    <property type="molecule type" value="Genomic_DNA"/>
</dbReference>